<evidence type="ECO:0000256" key="1">
    <source>
        <dbReference type="ARBA" id="ARBA00004477"/>
    </source>
</evidence>
<organism evidence="11">
    <name type="scientific">Guillardia theta (strain CCMP2712)</name>
    <name type="common">Cryptophyte</name>
    <dbReference type="NCBI Taxonomy" id="905079"/>
    <lineage>
        <taxon>Eukaryota</taxon>
        <taxon>Cryptophyceae</taxon>
        <taxon>Pyrenomonadales</taxon>
        <taxon>Geminigeraceae</taxon>
        <taxon>Guillardia</taxon>
    </lineage>
</organism>
<evidence type="ECO:0000313" key="11">
    <source>
        <dbReference type="EMBL" id="EKX50175.1"/>
    </source>
</evidence>
<dbReference type="PANTHER" id="PTHR13202:SF0">
    <property type="entry name" value="SIGNAL PEPTIDASE COMPLEX SUBUNIT 1"/>
    <property type="match status" value="1"/>
</dbReference>
<accession>L1JPQ5</accession>
<dbReference type="OMA" id="IHLTLWT"/>
<evidence type="ECO:0000256" key="2">
    <source>
        <dbReference type="ARBA" id="ARBA00005245"/>
    </source>
</evidence>
<evidence type="ECO:0000256" key="3">
    <source>
        <dbReference type="ARBA" id="ARBA00017059"/>
    </source>
</evidence>
<dbReference type="HOGENOM" id="CLU_134505_3_1_1"/>
<keyword evidence="5" id="KW-0256">Endoplasmic reticulum</keyword>
<dbReference type="GO" id="GO:0005787">
    <property type="term" value="C:signal peptidase complex"/>
    <property type="evidence" value="ECO:0007669"/>
    <property type="project" value="InterPro"/>
</dbReference>
<dbReference type="GeneID" id="17307001"/>
<evidence type="ECO:0000256" key="10">
    <source>
        <dbReference type="SAM" id="Phobius"/>
    </source>
</evidence>
<evidence type="ECO:0000256" key="6">
    <source>
        <dbReference type="ARBA" id="ARBA00022989"/>
    </source>
</evidence>
<dbReference type="OrthoDB" id="263893at2759"/>
<dbReference type="AlphaFoldDB" id="L1JPQ5"/>
<reference evidence="12" key="3">
    <citation type="submission" date="2016-03" db="UniProtKB">
        <authorList>
            <consortium name="EnsemblProtists"/>
        </authorList>
    </citation>
    <scope>IDENTIFICATION</scope>
</reference>
<evidence type="ECO:0000313" key="13">
    <source>
        <dbReference type="Proteomes" id="UP000011087"/>
    </source>
</evidence>
<sequence>MGMNTDMEAQRFCEAFYQLVIVSFSAVGFVVGYWFESFRITMYAVFAGVAISCALCVPDWGLFRDKNPPAWLPDGCTQRPKKSKEATPSAATK</sequence>
<feature type="transmembrane region" description="Helical" evidence="10">
    <location>
        <begin position="42"/>
        <end position="63"/>
    </location>
</feature>
<comment type="similarity">
    <text evidence="2">Belongs to the SPCS1 family.</text>
</comment>
<dbReference type="PANTHER" id="PTHR13202">
    <property type="entry name" value="MICROSOMAL SIGNAL PEPTIDASE 12 KDA SUBUNIT"/>
    <property type="match status" value="1"/>
</dbReference>
<dbReference type="EnsemblProtists" id="EKX50175">
    <property type="protein sequence ID" value="EKX50175"/>
    <property type="gene ID" value="GUITHDRAFT_103987"/>
</dbReference>
<evidence type="ECO:0000256" key="7">
    <source>
        <dbReference type="ARBA" id="ARBA00023136"/>
    </source>
</evidence>
<evidence type="ECO:0000256" key="4">
    <source>
        <dbReference type="ARBA" id="ARBA00022692"/>
    </source>
</evidence>
<dbReference type="KEGG" id="gtt:GUITHDRAFT_103987"/>
<dbReference type="GO" id="GO:0006465">
    <property type="term" value="P:signal peptide processing"/>
    <property type="evidence" value="ECO:0007669"/>
    <property type="project" value="InterPro"/>
</dbReference>
<keyword evidence="6 10" id="KW-1133">Transmembrane helix</keyword>
<protein>
    <recommendedName>
        <fullName evidence="3">Signal peptidase complex subunit 1</fullName>
    </recommendedName>
</protein>
<dbReference type="Pfam" id="PF06645">
    <property type="entry name" value="SPC12"/>
    <property type="match status" value="1"/>
</dbReference>
<evidence type="ECO:0000256" key="9">
    <source>
        <dbReference type="SAM" id="MobiDB-lite"/>
    </source>
</evidence>
<comment type="function">
    <text evidence="8">Component of the signal peptidase complex (SPC) which catalyzes the cleavage of N-terminal signal sequences from nascent proteins as they are translocated into the lumen of the endoplasmic reticulum. Dispensable for SPC enzymatic activity.</text>
</comment>
<dbReference type="STRING" id="905079.L1JPQ5"/>
<feature type="transmembrane region" description="Helical" evidence="10">
    <location>
        <begin position="15"/>
        <end position="35"/>
    </location>
</feature>
<comment type="subcellular location">
    <subcellularLocation>
        <location evidence="1">Endoplasmic reticulum membrane</location>
        <topology evidence="1">Multi-pass membrane protein</topology>
    </subcellularLocation>
</comment>
<dbReference type="Proteomes" id="UP000011087">
    <property type="component" value="Unassembled WGS sequence"/>
</dbReference>
<dbReference type="InterPro" id="IPR009542">
    <property type="entry name" value="Spc1/SPCS1"/>
</dbReference>
<evidence type="ECO:0000256" key="5">
    <source>
        <dbReference type="ARBA" id="ARBA00022824"/>
    </source>
</evidence>
<dbReference type="GO" id="GO:0045047">
    <property type="term" value="P:protein targeting to ER"/>
    <property type="evidence" value="ECO:0007669"/>
    <property type="project" value="TreeGrafter"/>
</dbReference>
<dbReference type="RefSeq" id="XP_005837155.1">
    <property type="nucleotide sequence ID" value="XM_005837098.1"/>
</dbReference>
<name>L1JPQ5_GUITC</name>
<feature type="region of interest" description="Disordered" evidence="9">
    <location>
        <begin position="73"/>
        <end position="93"/>
    </location>
</feature>
<dbReference type="PaxDb" id="55529-EKX50175"/>
<reference evidence="11 13" key="1">
    <citation type="journal article" date="2012" name="Nature">
        <title>Algal genomes reveal evolutionary mosaicism and the fate of nucleomorphs.</title>
        <authorList>
            <consortium name="DOE Joint Genome Institute"/>
            <person name="Curtis B.A."/>
            <person name="Tanifuji G."/>
            <person name="Burki F."/>
            <person name="Gruber A."/>
            <person name="Irimia M."/>
            <person name="Maruyama S."/>
            <person name="Arias M.C."/>
            <person name="Ball S.G."/>
            <person name="Gile G.H."/>
            <person name="Hirakawa Y."/>
            <person name="Hopkins J.F."/>
            <person name="Kuo A."/>
            <person name="Rensing S.A."/>
            <person name="Schmutz J."/>
            <person name="Symeonidi A."/>
            <person name="Elias M."/>
            <person name="Eveleigh R.J."/>
            <person name="Herman E.K."/>
            <person name="Klute M.J."/>
            <person name="Nakayama T."/>
            <person name="Obornik M."/>
            <person name="Reyes-Prieto A."/>
            <person name="Armbrust E.V."/>
            <person name="Aves S.J."/>
            <person name="Beiko R.G."/>
            <person name="Coutinho P."/>
            <person name="Dacks J.B."/>
            <person name="Durnford D.G."/>
            <person name="Fast N.M."/>
            <person name="Green B.R."/>
            <person name="Grisdale C.J."/>
            <person name="Hempel F."/>
            <person name="Henrissat B."/>
            <person name="Hoppner M.P."/>
            <person name="Ishida K."/>
            <person name="Kim E."/>
            <person name="Koreny L."/>
            <person name="Kroth P.G."/>
            <person name="Liu Y."/>
            <person name="Malik S.B."/>
            <person name="Maier U.G."/>
            <person name="McRose D."/>
            <person name="Mock T."/>
            <person name="Neilson J.A."/>
            <person name="Onodera N.T."/>
            <person name="Poole A.M."/>
            <person name="Pritham E.J."/>
            <person name="Richards T.A."/>
            <person name="Rocap G."/>
            <person name="Roy S.W."/>
            <person name="Sarai C."/>
            <person name="Schaack S."/>
            <person name="Shirato S."/>
            <person name="Slamovits C.H."/>
            <person name="Spencer D.F."/>
            <person name="Suzuki S."/>
            <person name="Worden A.Z."/>
            <person name="Zauner S."/>
            <person name="Barry K."/>
            <person name="Bell C."/>
            <person name="Bharti A.K."/>
            <person name="Crow J.A."/>
            <person name="Grimwood J."/>
            <person name="Kramer R."/>
            <person name="Lindquist E."/>
            <person name="Lucas S."/>
            <person name="Salamov A."/>
            <person name="McFadden G.I."/>
            <person name="Lane C.E."/>
            <person name="Keeling P.J."/>
            <person name="Gray M.W."/>
            <person name="Grigoriev I.V."/>
            <person name="Archibald J.M."/>
        </authorList>
    </citation>
    <scope>NUCLEOTIDE SEQUENCE</scope>
    <source>
        <strain evidence="11 13">CCMP2712</strain>
    </source>
</reference>
<keyword evidence="13" id="KW-1185">Reference proteome</keyword>
<keyword evidence="7 10" id="KW-0472">Membrane</keyword>
<evidence type="ECO:0000256" key="8">
    <source>
        <dbReference type="ARBA" id="ARBA00045204"/>
    </source>
</evidence>
<keyword evidence="4 10" id="KW-0812">Transmembrane</keyword>
<proteinExistence type="inferred from homology"/>
<evidence type="ECO:0000313" key="12">
    <source>
        <dbReference type="EnsemblProtists" id="EKX50175"/>
    </source>
</evidence>
<reference evidence="13" key="2">
    <citation type="submission" date="2012-11" db="EMBL/GenBank/DDBJ databases">
        <authorList>
            <person name="Kuo A."/>
            <person name="Curtis B.A."/>
            <person name="Tanifuji G."/>
            <person name="Burki F."/>
            <person name="Gruber A."/>
            <person name="Irimia M."/>
            <person name="Maruyama S."/>
            <person name="Arias M.C."/>
            <person name="Ball S.G."/>
            <person name="Gile G.H."/>
            <person name="Hirakawa Y."/>
            <person name="Hopkins J.F."/>
            <person name="Rensing S.A."/>
            <person name="Schmutz J."/>
            <person name="Symeonidi A."/>
            <person name="Elias M."/>
            <person name="Eveleigh R.J."/>
            <person name="Herman E.K."/>
            <person name="Klute M.J."/>
            <person name="Nakayama T."/>
            <person name="Obornik M."/>
            <person name="Reyes-Prieto A."/>
            <person name="Armbrust E.V."/>
            <person name="Aves S.J."/>
            <person name="Beiko R.G."/>
            <person name="Coutinho P."/>
            <person name="Dacks J.B."/>
            <person name="Durnford D.G."/>
            <person name="Fast N.M."/>
            <person name="Green B.R."/>
            <person name="Grisdale C."/>
            <person name="Hempe F."/>
            <person name="Henrissat B."/>
            <person name="Hoppner M.P."/>
            <person name="Ishida K.-I."/>
            <person name="Kim E."/>
            <person name="Koreny L."/>
            <person name="Kroth P.G."/>
            <person name="Liu Y."/>
            <person name="Malik S.-B."/>
            <person name="Maier U.G."/>
            <person name="McRose D."/>
            <person name="Mock T."/>
            <person name="Neilson J.A."/>
            <person name="Onodera N.T."/>
            <person name="Poole A.M."/>
            <person name="Pritham E.J."/>
            <person name="Richards T.A."/>
            <person name="Rocap G."/>
            <person name="Roy S.W."/>
            <person name="Sarai C."/>
            <person name="Schaack S."/>
            <person name="Shirato S."/>
            <person name="Slamovits C.H."/>
            <person name="Spencer D.F."/>
            <person name="Suzuki S."/>
            <person name="Worden A.Z."/>
            <person name="Zauner S."/>
            <person name="Barry K."/>
            <person name="Bell C."/>
            <person name="Bharti A.K."/>
            <person name="Crow J.A."/>
            <person name="Grimwood J."/>
            <person name="Kramer R."/>
            <person name="Lindquist E."/>
            <person name="Lucas S."/>
            <person name="Salamov A."/>
            <person name="McFadden G.I."/>
            <person name="Lane C.E."/>
            <person name="Keeling P.J."/>
            <person name="Gray M.W."/>
            <person name="Grigoriev I.V."/>
            <person name="Archibald J.M."/>
        </authorList>
    </citation>
    <scope>NUCLEOTIDE SEQUENCE</scope>
    <source>
        <strain evidence="13">CCMP2712</strain>
    </source>
</reference>
<gene>
    <name evidence="11" type="ORF">GUITHDRAFT_103987</name>
</gene>
<dbReference type="EMBL" id="JH992979">
    <property type="protein sequence ID" value="EKX50175.1"/>
    <property type="molecule type" value="Genomic_DNA"/>
</dbReference>